<dbReference type="CDD" id="cd05233">
    <property type="entry name" value="SDR_c"/>
    <property type="match status" value="1"/>
</dbReference>
<protein>
    <submittedName>
        <fullName evidence="3">SDR family NAD(P)-dependent oxidoreductase</fullName>
    </submittedName>
</protein>
<dbReference type="PANTHER" id="PTHR42879">
    <property type="entry name" value="3-OXOACYL-(ACYL-CARRIER-PROTEIN) REDUCTASE"/>
    <property type="match status" value="1"/>
</dbReference>
<evidence type="ECO:0000313" key="3">
    <source>
        <dbReference type="EMBL" id="MEN3070036.1"/>
    </source>
</evidence>
<dbReference type="PRINTS" id="PR00080">
    <property type="entry name" value="SDRFAMILY"/>
</dbReference>
<gene>
    <name evidence="3" type="ORF">ABDB84_16255</name>
</gene>
<sequence length="260" mass="27615">MNKQIALVTGASSGTGRHIAIALAQDGCDVAILGRRSQELEETARQITQAGARVLILNADLRDEAAVKQAMASLLEWSGQRVDILVNAAGIPGPLGDPIGELGVEDFDSVMSTNLRGPFLTMSYLLPVMCRHGRGRVINIGGTHGMRGRAGRASYATSKWALRGLTRSAALEVGEYGVTANLIAPGPIAVDRMRKRWAAQALDQGVSEDVILERYIADMGTALKRPNETGDIVEMVRFLAGEGGRNITGQELVVDGGVIV</sequence>
<comment type="similarity">
    <text evidence="1 2">Belongs to the short-chain dehydrogenases/reductases (SDR) family.</text>
</comment>
<accession>A0ABU9Z262</accession>
<dbReference type="PRINTS" id="PR00081">
    <property type="entry name" value="GDHRDH"/>
</dbReference>
<dbReference type="InterPro" id="IPR050259">
    <property type="entry name" value="SDR"/>
</dbReference>
<dbReference type="RefSeq" id="WP_345920812.1">
    <property type="nucleotide sequence ID" value="NZ_JBDIVE010000010.1"/>
</dbReference>
<name>A0ABU9Z262_9RHOO</name>
<organism evidence="3 4">
    <name type="scientific">Uliginosibacterium sediminicola</name>
    <dbReference type="NCBI Taxonomy" id="2024550"/>
    <lineage>
        <taxon>Bacteria</taxon>
        <taxon>Pseudomonadati</taxon>
        <taxon>Pseudomonadota</taxon>
        <taxon>Betaproteobacteria</taxon>
        <taxon>Rhodocyclales</taxon>
        <taxon>Zoogloeaceae</taxon>
        <taxon>Uliginosibacterium</taxon>
    </lineage>
</organism>
<dbReference type="Gene3D" id="3.40.50.720">
    <property type="entry name" value="NAD(P)-binding Rossmann-like Domain"/>
    <property type="match status" value="1"/>
</dbReference>
<proteinExistence type="inferred from homology"/>
<dbReference type="Proteomes" id="UP001410394">
    <property type="component" value="Unassembled WGS sequence"/>
</dbReference>
<keyword evidence="4" id="KW-1185">Reference proteome</keyword>
<evidence type="ECO:0000256" key="2">
    <source>
        <dbReference type="RuleBase" id="RU000363"/>
    </source>
</evidence>
<dbReference type="PANTHER" id="PTHR42879:SF2">
    <property type="entry name" value="3-OXOACYL-[ACYL-CARRIER-PROTEIN] REDUCTASE FABG"/>
    <property type="match status" value="1"/>
</dbReference>
<reference evidence="3 4" key="1">
    <citation type="journal article" date="2018" name="Int. J. Syst. Evol. Microbiol.">
        <title>Uliginosibacterium sediminicola sp. nov., isolated from freshwater sediment.</title>
        <authorList>
            <person name="Hwang W.M."/>
            <person name="Kim S.M."/>
            <person name="Kang K."/>
            <person name="Ahn T.Y."/>
        </authorList>
    </citation>
    <scope>NUCLEOTIDE SEQUENCE [LARGE SCALE GENOMIC DNA]</scope>
    <source>
        <strain evidence="3 4">M1-21</strain>
    </source>
</reference>
<comment type="caution">
    <text evidence="3">The sequence shown here is derived from an EMBL/GenBank/DDBJ whole genome shotgun (WGS) entry which is preliminary data.</text>
</comment>
<dbReference type="SUPFAM" id="SSF51735">
    <property type="entry name" value="NAD(P)-binding Rossmann-fold domains"/>
    <property type="match status" value="1"/>
</dbReference>
<evidence type="ECO:0000313" key="4">
    <source>
        <dbReference type="Proteomes" id="UP001410394"/>
    </source>
</evidence>
<dbReference type="InterPro" id="IPR002347">
    <property type="entry name" value="SDR_fam"/>
</dbReference>
<dbReference type="InterPro" id="IPR036291">
    <property type="entry name" value="NAD(P)-bd_dom_sf"/>
</dbReference>
<dbReference type="EMBL" id="JBDIVE010000010">
    <property type="protein sequence ID" value="MEN3070036.1"/>
    <property type="molecule type" value="Genomic_DNA"/>
</dbReference>
<evidence type="ECO:0000256" key="1">
    <source>
        <dbReference type="ARBA" id="ARBA00006484"/>
    </source>
</evidence>
<dbReference type="Pfam" id="PF00106">
    <property type="entry name" value="adh_short"/>
    <property type="match status" value="1"/>
</dbReference>